<dbReference type="EMBL" id="CATNWA010016784">
    <property type="protein sequence ID" value="CAI9595347.1"/>
    <property type="molecule type" value="Genomic_DNA"/>
</dbReference>
<sequence>MVSHDTIQRTLQRNGMHGCCPQRKPLLKPMHKKACLEFARANAEKEDY</sequence>
<dbReference type="Proteomes" id="UP001162483">
    <property type="component" value="Unassembled WGS sequence"/>
</dbReference>
<organism evidence="2 3">
    <name type="scientific">Staurois parvus</name>
    <dbReference type="NCBI Taxonomy" id="386267"/>
    <lineage>
        <taxon>Eukaryota</taxon>
        <taxon>Metazoa</taxon>
        <taxon>Chordata</taxon>
        <taxon>Craniata</taxon>
        <taxon>Vertebrata</taxon>
        <taxon>Euteleostomi</taxon>
        <taxon>Amphibia</taxon>
        <taxon>Batrachia</taxon>
        <taxon>Anura</taxon>
        <taxon>Neobatrachia</taxon>
        <taxon>Ranoidea</taxon>
        <taxon>Ranidae</taxon>
        <taxon>Staurois</taxon>
    </lineage>
</organism>
<dbReference type="InterPro" id="IPR002492">
    <property type="entry name" value="Transposase_Tc1-like"/>
</dbReference>
<dbReference type="Pfam" id="PF01498">
    <property type="entry name" value="HTH_Tnp_Tc3_2"/>
    <property type="match status" value="1"/>
</dbReference>
<accession>A0ABN9FEH0</accession>
<protein>
    <recommendedName>
        <fullName evidence="1">Transposase Tc1-like domain-containing protein</fullName>
    </recommendedName>
</protein>
<evidence type="ECO:0000313" key="2">
    <source>
        <dbReference type="EMBL" id="CAI9595347.1"/>
    </source>
</evidence>
<name>A0ABN9FEH0_9NEOB</name>
<evidence type="ECO:0000259" key="1">
    <source>
        <dbReference type="Pfam" id="PF01498"/>
    </source>
</evidence>
<evidence type="ECO:0000313" key="3">
    <source>
        <dbReference type="Proteomes" id="UP001162483"/>
    </source>
</evidence>
<proteinExistence type="predicted"/>
<reference evidence="2" key="1">
    <citation type="submission" date="2023-05" db="EMBL/GenBank/DDBJ databases">
        <authorList>
            <person name="Stuckert A."/>
        </authorList>
    </citation>
    <scope>NUCLEOTIDE SEQUENCE</scope>
</reference>
<gene>
    <name evidence="2" type="ORF">SPARVUS_LOCUS11878565</name>
</gene>
<keyword evidence="3" id="KW-1185">Reference proteome</keyword>
<comment type="caution">
    <text evidence="2">The sequence shown here is derived from an EMBL/GenBank/DDBJ whole genome shotgun (WGS) entry which is preliminary data.</text>
</comment>
<feature type="domain" description="Transposase Tc1-like" evidence="1">
    <location>
        <begin position="2"/>
        <end position="42"/>
    </location>
</feature>